<evidence type="ECO:0000313" key="4">
    <source>
        <dbReference type="WBParaSite" id="HDID_0000007101-mRNA-1"/>
    </source>
</evidence>
<evidence type="ECO:0000313" key="2">
    <source>
        <dbReference type="EMBL" id="VDL11690.1"/>
    </source>
</evidence>
<gene>
    <name evidence="2" type="ORF">HDID_LOCUS72</name>
</gene>
<protein>
    <submittedName>
        <fullName evidence="4">DUF3847 domain-containing protein</fullName>
    </submittedName>
</protein>
<evidence type="ECO:0000313" key="3">
    <source>
        <dbReference type="Proteomes" id="UP000274504"/>
    </source>
</evidence>
<feature type="coiled-coil region" evidence="1">
    <location>
        <begin position="27"/>
        <end position="54"/>
    </location>
</feature>
<accession>A0A0R3S7P0</accession>
<name>A0A0R3S7P0_HYMDI</name>
<reference evidence="2 3" key="2">
    <citation type="submission" date="2018-11" db="EMBL/GenBank/DDBJ databases">
        <authorList>
            <consortium name="Pathogen Informatics"/>
        </authorList>
    </citation>
    <scope>NUCLEOTIDE SEQUENCE [LARGE SCALE GENOMIC DNA]</scope>
</reference>
<organism evidence="4">
    <name type="scientific">Hymenolepis diminuta</name>
    <name type="common">Rat tapeworm</name>
    <dbReference type="NCBI Taxonomy" id="6216"/>
    <lineage>
        <taxon>Eukaryota</taxon>
        <taxon>Metazoa</taxon>
        <taxon>Spiralia</taxon>
        <taxon>Lophotrochozoa</taxon>
        <taxon>Platyhelminthes</taxon>
        <taxon>Cestoda</taxon>
        <taxon>Eucestoda</taxon>
        <taxon>Cyclophyllidea</taxon>
        <taxon>Hymenolepididae</taxon>
        <taxon>Hymenolepis</taxon>
    </lineage>
</organism>
<dbReference type="WBParaSite" id="HDID_0000007101-mRNA-1">
    <property type="protein sequence ID" value="HDID_0000007101-mRNA-1"/>
    <property type="gene ID" value="HDID_0000007101"/>
</dbReference>
<dbReference type="AlphaFoldDB" id="A0A0R3S7P0"/>
<sequence>MKLWNTSLNWVIYLPFRDRISRNALNVNQTQHKLANLQKKLKTAHAELIISNNEHKNLMNEVKERDKQMDLFMIKMLSNVPPNENIEKIYKLVKREEQLKKTQRDRSVTQL</sequence>
<evidence type="ECO:0000256" key="1">
    <source>
        <dbReference type="SAM" id="Coils"/>
    </source>
</evidence>
<reference evidence="4" key="1">
    <citation type="submission" date="2017-02" db="UniProtKB">
        <authorList>
            <consortium name="WormBaseParasite"/>
        </authorList>
    </citation>
    <scope>IDENTIFICATION</scope>
</reference>
<dbReference type="Proteomes" id="UP000274504">
    <property type="component" value="Unassembled WGS sequence"/>
</dbReference>
<dbReference type="EMBL" id="UYSG01000006">
    <property type="protein sequence ID" value="VDL11690.1"/>
    <property type="molecule type" value="Genomic_DNA"/>
</dbReference>
<keyword evidence="1" id="KW-0175">Coiled coil</keyword>
<proteinExistence type="predicted"/>